<keyword evidence="3" id="KW-1185">Reference proteome</keyword>
<dbReference type="EMBL" id="CP002018">
    <property type="protein sequence ID" value="AEM40019.1"/>
    <property type="molecule type" value="Genomic_DNA"/>
</dbReference>
<name>F9Y8W3_KETVW</name>
<feature type="compositionally biased region" description="Polar residues" evidence="1">
    <location>
        <begin position="1"/>
        <end position="14"/>
    </location>
</feature>
<organism evidence="2 3">
    <name type="scientific">Ketogulonicigenium vulgare (strain WSH-001)</name>
    <dbReference type="NCBI Taxonomy" id="759362"/>
    <lineage>
        <taxon>Bacteria</taxon>
        <taxon>Pseudomonadati</taxon>
        <taxon>Pseudomonadota</taxon>
        <taxon>Alphaproteobacteria</taxon>
        <taxon>Rhodobacterales</taxon>
        <taxon>Roseobacteraceae</taxon>
        <taxon>Ketogulonicigenium</taxon>
    </lineage>
</organism>
<evidence type="ECO:0008006" key="4">
    <source>
        <dbReference type="Google" id="ProtNLM"/>
    </source>
</evidence>
<feature type="compositionally biased region" description="Basic and acidic residues" evidence="1">
    <location>
        <begin position="18"/>
        <end position="56"/>
    </location>
</feature>
<dbReference type="KEGG" id="kvl:KVU_0180"/>
<dbReference type="AlphaFoldDB" id="F9Y8W3"/>
<sequence>MPDYSKQYSGSTPKGQPRHQEHNQHGGKEKPFGARETKAELLARMKAAAEKNKKAE</sequence>
<feature type="region of interest" description="Disordered" evidence="1">
    <location>
        <begin position="1"/>
        <end position="56"/>
    </location>
</feature>
<reference evidence="2 3" key="1">
    <citation type="journal article" date="2011" name="J. Bacteriol.">
        <title>Complete genome sequence of the industrial strain Ketogulonicigenium vulgare WSH-001.</title>
        <authorList>
            <person name="Liu L."/>
            <person name="Li Y."/>
            <person name="Zhang J."/>
            <person name="Zhou Z."/>
            <person name="Liu J."/>
            <person name="Li X."/>
            <person name="Zhou J."/>
            <person name="Du G."/>
            <person name="Wang L."/>
            <person name="Chen J."/>
        </authorList>
    </citation>
    <scope>NUCLEOTIDE SEQUENCE [LARGE SCALE GENOMIC DNA]</scope>
    <source>
        <strain evidence="2 3">WSH-001</strain>
    </source>
</reference>
<evidence type="ECO:0000256" key="1">
    <source>
        <dbReference type="SAM" id="MobiDB-lite"/>
    </source>
</evidence>
<evidence type="ECO:0000313" key="3">
    <source>
        <dbReference type="Proteomes" id="UP000000692"/>
    </source>
</evidence>
<protein>
    <recommendedName>
        <fullName evidence="4">Cobalt chelatase</fullName>
    </recommendedName>
</protein>
<evidence type="ECO:0000313" key="2">
    <source>
        <dbReference type="EMBL" id="AEM40019.1"/>
    </source>
</evidence>
<proteinExistence type="predicted"/>
<dbReference type="RefSeq" id="WP_013383437.1">
    <property type="nucleotide sequence ID" value="NC_017384.1"/>
</dbReference>
<accession>F9Y8W3</accession>
<dbReference type="HOGENOM" id="CLU_211061_0_0_5"/>
<dbReference type="Proteomes" id="UP000000692">
    <property type="component" value="Chromosome"/>
</dbReference>
<gene>
    <name evidence="2" type="ordered locus">KVU_0180</name>
</gene>